<dbReference type="Gramene" id="Pp3c14_8840V3.1">
    <property type="protein sequence ID" value="Pp3c14_8840V3.1"/>
    <property type="gene ID" value="Pp3c14_8840"/>
</dbReference>
<organism evidence="1 2">
    <name type="scientific">Physcomitrium patens</name>
    <name type="common">Spreading-leaved earth moss</name>
    <name type="synonym">Physcomitrella patens</name>
    <dbReference type="NCBI Taxonomy" id="3218"/>
    <lineage>
        <taxon>Eukaryota</taxon>
        <taxon>Viridiplantae</taxon>
        <taxon>Streptophyta</taxon>
        <taxon>Embryophyta</taxon>
        <taxon>Bryophyta</taxon>
        <taxon>Bryophytina</taxon>
        <taxon>Bryopsida</taxon>
        <taxon>Funariidae</taxon>
        <taxon>Funariales</taxon>
        <taxon>Funariaceae</taxon>
        <taxon>Physcomitrium</taxon>
    </lineage>
</organism>
<protein>
    <recommendedName>
        <fullName evidence="3">GAG-pre-integrase domain-containing protein</fullName>
    </recommendedName>
</protein>
<accession>A0A7I4ATT1</accession>
<name>A0A7I4ATT1_PHYPA</name>
<dbReference type="InParanoid" id="A0A7I4ATT1"/>
<evidence type="ECO:0000313" key="1">
    <source>
        <dbReference type="EnsemblPlants" id="Pp3c14_8840V3.1"/>
    </source>
</evidence>
<keyword evidence="2" id="KW-1185">Reference proteome</keyword>
<dbReference type="Proteomes" id="UP000006727">
    <property type="component" value="Chromosome 14"/>
</dbReference>
<reference evidence="1" key="3">
    <citation type="submission" date="2020-12" db="UniProtKB">
        <authorList>
            <consortium name="EnsemblPlants"/>
        </authorList>
    </citation>
    <scope>IDENTIFICATION</scope>
</reference>
<sequence length="96" mass="11162">MQVFTLSLLNSEELLKFKTEGIQCQQCLDGRQRRNPIPEEKLFPSTKPQLSYLKVLGCLSHMHIGQCSRNKLQSYSSIGSFVDYDEQTKEYCIYLH</sequence>
<evidence type="ECO:0000313" key="2">
    <source>
        <dbReference type="Proteomes" id="UP000006727"/>
    </source>
</evidence>
<dbReference type="EMBL" id="ABEU02000014">
    <property type="status" value="NOT_ANNOTATED_CDS"/>
    <property type="molecule type" value="Genomic_DNA"/>
</dbReference>
<dbReference type="AlphaFoldDB" id="A0A7I4ATT1"/>
<proteinExistence type="predicted"/>
<reference evidence="1 2" key="1">
    <citation type="journal article" date="2008" name="Science">
        <title>The Physcomitrella genome reveals evolutionary insights into the conquest of land by plants.</title>
        <authorList>
            <person name="Rensing S."/>
            <person name="Lang D."/>
            <person name="Zimmer A."/>
            <person name="Terry A."/>
            <person name="Salamov A."/>
            <person name="Shapiro H."/>
            <person name="Nishiyama T."/>
            <person name="Perroud P.-F."/>
            <person name="Lindquist E."/>
            <person name="Kamisugi Y."/>
            <person name="Tanahashi T."/>
            <person name="Sakakibara K."/>
            <person name="Fujita T."/>
            <person name="Oishi K."/>
            <person name="Shin-I T."/>
            <person name="Kuroki Y."/>
            <person name="Toyoda A."/>
            <person name="Suzuki Y."/>
            <person name="Hashimoto A."/>
            <person name="Yamaguchi K."/>
            <person name="Sugano A."/>
            <person name="Kohara Y."/>
            <person name="Fujiyama A."/>
            <person name="Anterola A."/>
            <person name="Aoki S."/>
            <person name="Ashton N."/>
            <person name="Barbazuk W.B."/>
            <person name="Barker E."/>
            <person name="Bennetzen J."/>
            <person name="Bezanilla M."/>
            <person name="Blankenship R."/>
            <person name="Cho S.H."/>
            <person name="Dutcher S."/>
            <person name="Estelle M."/>
            <person name="Fawcett J.A."/>
            <person name="Gundlach H."/>
            <person name="Hanada K."/>
            <person name="Heyl A."/>
            <person name="Hicks K.A."/>
            <person name="Hugh J."/>
            <person name="Lohr M."/>
            <person name="Mayer K."/>
            <person name="Melkozernov A."/>
            <person name="Murata T."/>
            <person name="Nelson D."/>
            <person name="Pils B."/>
            <person name="Prigge M."/>
            <person name="Reiss B."/>
            <person name="Renner T."/>
            <person name="Rombauts S."/>
            <person name="Rushton P."/>
            <person name="Sanderfoot A."/>
            <person name="Schween G."/>
            <person name="Shiu S.-H."/>
            <person name="Stueber K."/>
            <person name="Theodoulou F.L."/>
            <person name="Tu H."/>
            <person name="Van de Peer Y."/>
            <person name="Verrier P.J."/>
            <person name="Waters E."/>
            <person name="Wood A."/>
            <person name="Yang L."/>
            <person name="Cove D."/>
            <person name="Cuming A."/>
            <person name="Hasebe M."/>
            <person name="Lucas S."/>
            <person name="Mishler D.B."/>
            <person name="Reski R."/>
            <person name="Grigoriev I."/>
            <person name="Quatrano R.S."/>
            <person name="Boore J.L."/>
        </authorList>
    </citation>
    <scope>NUCLEOTIDE SEQUENCE [LARGE SCALE GENOMIC DNA]</scope>
    <source>
        <strain evidence="1 2">cv. Gransden 2004</strain>
    </source>
</reference>
<dbReference type="EnsemblPlants" id="Pp3c14_8840V3.1">
    <property type="protein sequence ID" value="Pp3c14_8840V3.1"/>
    <property type="gene ID" value="Pp3c14_8840"/>
</dbReference>
<reference evidence="1 2" key="2">
    <citation type="journal article" date="2018" name="Plant J.">
        <title>The Physcomitrella patens chromosome-scale assembly reveals moss genome structure and evolution.</title>
        <authorList>
            <person name="Lang D."/>
            <person name="Ullrich K.K."/>
            <person name="Murat F."/>
            <person name="Fuchs J."/>
            <person name="Jenkins J."/>
            <person name="Haas F.B."/>
            <person name="Piednoel M."/>
            <person name="Gundlach H."/>
            <person name="Van Bel M."/>
            <person name="Meyberg R."/>
            <person name="Vives C."/>
            <person name="Morata J."/>
            <person name="Symeonidi A."/>
            <person name="Hiss M."/>
            <person name="Muchero W."/>
            <person name="Kamisugi Y."/>
            <person name="Saleh O."/>
            <person name="Blanc G."/>
            <person name="Decker E.L."/>
            <person name="van Gessel N."/>
            <person name="Grimwood J."/>
            <person name="Hayes R.D."/>
            <person name="Graham S.W."/>
            <person name="Gunter L.E."/>
            <person name="McDaniel S.F."/>
            <person name="Hoernstein S.N.W."/>
            <person name="Larsson A."/>
            <person name="Li F.W."/>
            <person name="Perroud P.F."/>
            <person name="Phillips J."/>
            <person name="Ranjan P."/>
            <person name="Rokshar D.S."/>
            <person name="Rothfels C.J."/>
            <person name="Schneider L."/>
            <person name="Shu S."/>
            <person name="Stevenson D.W."/>
            <person name="Thummler F."/>
            <person name="Tillich M."/>
            <person name="Villarreal Aguilar J.C."/>
            <person name="Widiez T."/>
            <person name="Wong G.K."/>
            <person name="Wymore A."/>
            <person name="Zhang Y."/>
            <person name="Zimmer A.D."/>
            <person name="Quatrano R.S."/>
            <person name="Mayer K.F.X."/>
            <person name="Goodstein D."/>
            <person name="Casacuberta J.M."/>
            <person name="Vandepoele K."/>
            <person name="Reski R."/>
            <person name="Cuming A.C."/>
            <person name="Tuskan G.A."/>
            <person name="Maumus F."/>
            <person name="Salse J."/>
            <person name="Schmutz J."/>
            <person name="Rensing S.A."/>
        </authorList>
    </citation>
    <scope>NUCLEOTIDE SEQUENCE [LARGE SCALE GENOMIC DNA]</scope>
    <source>
        <strain evidence="1 2">cv. Gransden 2004</strain>
    </source>
</reference>
<evidence type="ECO:0008006" key="3">
    <source>
        <dbReference type="Google" id="ProtNLM"/>
    </source>
</evidence>